<comment type="caution">
    <text evidence="1">The sequence shown here is derived from an EMBL/GenBank/DDBJ whole genome shotgun (WGS) entry which is preliminary data.</text>
</comment>
<sequence>MTEESKSLFAPQGSNPEVDYEVRTYRAWAASRTGAAEEGETSLDHVPLSVRCWASKLAKWIEGCPYVLHGRLDPLSQEYVIEVREREKPENSWLLEDADQMLRWMRWYHSSQAEQRTPRKLV</sequence>
<reference evidence="1 2" key="1">
    <citation type="journal article" date="2011" name="Stand. Genomic Sci.">
        <title>Non-contiguous finished genome sequence and contextual data of the filamentous soil bacterium Ktedonobacter racemifer type strain (SOSP1-21).</title>
        <authorList>
            <person name="Chang Y.J."/>
            <person name="Land M."/>
            <person name="Hauser L."/>
            <person name="Chertkov O."/>
            <person name="Del Rio T.G."/>
            <person name="Nolan M."/>
            <person name="Copeland A."/>
            <person name="Tice H."/>
            <person name="Cheng J.F."/>
            <person name="Lucas S."/>
            <person name="Han C."/>
            <person name="Goodwin L."/>
            <person name="Pitluck S."/>
            <person name="Ivanova N."/>
            <person name="Ovchinikova G."/>
            <person name="Pati A."/>
            <person name="Chen A."/>
            <person name="Palaniappan K."/>
            <person name="Mavromatis K."/>
            <person name="Liolios K."/>
            <person name="Brettin T."/>
            <person name="Fiebig A."/>
            <person name="Rohde M."/>
            <person name="Abt B."/>
            <person name="Goker M."/>
            <person name="Detter J.C."/>
            <person name="Woyke T."/>
            <person name="Bristow J."/>
            <person name="Eisen J.A."/>
            <person name="Markowitz V."/>
            <person name="Hugenholtz P."/>
            <person name="Kyrpides N.C."/>
            <person name="Klenk H.P."/>
            <person name="Lapidus A."/>
        </authorList>
    </citation>
    <scope>NUCLEOTIDE SEQUENCE [LARGE SCALE GENOMIC DNA]</scope>
    <source>
        <strain evidence="2">DSM 44963</strain>
    </source>
</reference>
<dbReference type="EMBL" id="ADVG01000003">
    <property type="protein sequence ID" value="EFH85137.1"/>
    <property type="molecule type" value="Genomic_DNA"/>
</dbReference>
<gene>
    <name evidence="1" type="ORF">Krac_6297</name>
</gene>
<evidence type="ECO:0000313" key="2">
    <source>
        <dbReference type="Proteomes" id="UP000004508"/>
    </source>
</evidence>
<evidence type="ECO:0000313" key="1">
    <source>
        <dbReference type="EMBL" id="EFH85137.1"/>
    </source>
</evidence>
<keyword evidence="2" id="KW-1185">Reference proteome</keyword>
<dbReference type="Proteomes" id="UP000004508">
    <property type="component" value="Unassembled WGS sequence"/>
</dbReference>
<organism evidence="1 2">
    <name type="scientific">Ktedonobacter racemifer DSM 44963</name>
    <dbReference type="NCBI Taxonomy" id="485913"/>
    <lineage>
        <taxon>Bacteria</taxon>
        <taxon>Bacillati</taxon>
        <taxon>Chloroflexota</taxon>
        <taxon>Ktedonobacteria</taxon>
        <taxon>Ktedonobacterales</taxon>
        <taxon>Ktedonobacteraceae</taxon>
        <taxon>Ktedonobacter</taxon>
    </lineage>
</organism>
<dbReference type="AlphaFoldDB" id="D6TYR2"/>
<protein>
    <submittedName>
        <fullName evidence="1">Uncharacterized protein</fullName>
    </submittedName>
</protein>
<accession>D6TYR2</accession>
<proteinExistence type="predicted"/>
<dbReference type="STRING" id="485913.Krac_6297"/>
<dbReference type="InParanoid" id="D6TYR2"/>
<name>D6TYR2_KTERA</name>